<dbReference type="AlphaFoldDB" id="A0A1A9WI96"/>
<dbReference type="Proteomes" id="UP000091820">
    <property type="component" value="Unassembled WGS sequence"/>
</dbReference>
<name>A0A1A9WI96_9MUSC</name>
<proteinExistence type="predicted"/>
<keyword evidence="2" id="KW-1185">Reference proteome</keyword>
<dbReference type="EnsemblMetazoa" id="GBRI020774-RA">
    <property type="protein sequence ID" value="GBRI020774-PA"/>
    <property type="gene ID" value="GBRI020774"/>
</dbReference>
<protein>
    <submittedName>
        <fullName evidence="1">Uncharacterized protein</fullName>
    </submittedName>
</protein>
<accession>A0A1A9WI96</accession>
<reference evidence="2" key="1">
    <citation type="submission" date="2014-03" db="EMBL/GenBank/DDBJ databases">
        <authorList>
            <person name="Aksoy S."/>
            <person name="Warren W."/>
            <person name="Wilson R.K."/>
        </authorList>
    </citation>
    <scope>NUCLEOTIDE SEQUENCE [LARGE SCALE GENOMIC DNA]</scope>
    <source>
        <strain evidence="2">IAEA</strain>
    </source>
</reference>
<dbReference type="VEuPathDB" id="VectorBase:GBRI020774"/>
<evidence type="ECO:0000313" key="2">
    <source>
        <dbReference type="Proteomes" id="UP000091820"/>
    </source>
</evidence>
<reference evidence="1" key="2">
    <citation type="submission" date="2020-05" db="UniProtKB">
        <authorList>
            <consortium name="EnsemblMetazoa"/>
        </authorList>
    </citation>
    <scope>IDENTIFICATION</scope>
    <source>
        <strain evidence="1">IAEA</strain>
    </source>
</reference>
<sequence>MRHTRRRHTTLREYSKWYRRQYLPSLSSYTTILSILGRGLKSFSNLEKKTKKNKNREKPKL</sequence>
<organism evidence="1 2">
    <name type="scientific">Glossina brevipalpis</name>
    <dbReference type="NCBI Taxonomy" id="37001"/>
    <lineage>
        <taxon>Eukaryota</taxon>
        <taxon>Metazoa</taxon>
        <taxon>Ecdysozoa</taxon>
        <taxon>Arthropoda</taxon>
        <taxon>Hexapoda</taxon>
        <taxon>Insecta</taxon>
        <taxon>Pterygota</taxon>
        <taxon>Neoptera</taxon>
        <taxon>Endopterygota</taxon>
        <taxon>Diptera</taxon>
        <taxon>Brachycera</taxon>
        <taxon>Muscomorpha</taxon>
        <taxon>Hippoboscoidea</taxon>
        <taxon>Glossinidae</taxon>
        <taxon>Glossina</taxon>
    </lineage>
</organism>
<evidence type="ECO:0000313" key="1">
    <source>
        <dbReference type="EnsemblMetazoa" id="GBRI020774-PA"/>
    </source>
</evidence>